<organism evidence="2 3">
    <name type="scientific">Piloderma croceum (strain F 1598)</name>
    <dbReference type="NCBI Taxonomy" id="765440"/>
    <lineage>
        <taxon>Eukaryota</taxon>
        <taxon>Fungi</taxon>
        <taxon>Dikarya</taxon>
        <taxon>Basidiomycota</taxon>
        <taxon>Agaricomycotina</taxon>
        <taxon>Agaricomycetes</taxon>
        <taxon>Agaricomycetidae</taxon>
        <taxon>Atheliales</taxon>
        <taxon>Atheliaceae</taxon>
        <taxon>Piloderma</taxon>
    </lineage>
</organism>
<reference evidence="3" key="2">
    <citation type="submission" date="2015-01" db="EMBL/GenBank/DDBJ databases">
        <title>Evolutionary Origins and Diversification of the Mycorrhizal Mutualists.</title>
        <authorList>
            <consortium name="DOE Joint Genome Institute"/>
            <consortium name="Mycorrhizal Genomics Consortium"/>
            <person name="Kohler A."/>
            <person name="Kuo A."/>
            <person name="Nagy L.G."/>
            <person name="Floudas D."/>
            <person name="Copeland A."/>
            <person name="Barry K.W."/>
            <person name="Cichocki N."/>
            <person name="Veneault-Fourrey C."/>
            <person name="LaButti K."/>
            <person name="Lindquist E.A."/>
            <person name="Lipzen A."/>
            <person name="Lundell T."/>
            <person name="Morin E."/>
            <person name="Murat C."/>
            <person name="Riley R."/>
            <person name="Ohm R."/>
            <person name="Sun H."/>
            <person name="Tunlid A."/>
            <person name="Henrissat B."/>
            <person name="Grigoriev I.V."/>
            <person name="Hibbett D.S."/>
            <person name="Martin F."/>
        </authorList>
    </citation>
    <scope>NUCLEOTIDE SEQUENCE [LARGE SCALE GENOMIC DNA]</scope>
    <source>
        <strain evidence="3">F 1598</strain>
    </source>
</reference>
<feature type="compositionally biased region" description="Low complexity" evidence="1">
    <location>
        <begin position="102"/>
        <end position="124"/>
    </location>
</feature>
<dbReference type="EMBL" id="KN833070">
    <property type="protein sequence ID" value="KIM73954.1"/>
    <property type="molecule type" value="Genomic_DNA"/>
</dbReference>
<dbReference type="Proteomes" id="UP000054166">
    <property type="component" value="Unassembled WGS sequence"/>
</dbReference>
<evidence type="ECO:0000313" key="2">
    <source>
        <dbReference type="EMBL" id="KIM73954.1"/>
    </source>
</evidence>
<feature type="compositionally biased region" description="Polar residues" evidence="1">
    <location>
        <begin position="90"/>
        <end position="101"/>
    </location>
</feature>
<keyword evidence="3" id="KW-1185">Reference proteome</keyword>
<dbReference type="AlphaFoldDB" id="A0A0C3F1A8"/>
<dbReference type="InParanoid" id="A0A0C3F1A8"/>
<evidence type="ECO:0000256" key="1">
    <source>
        <dbReference type="SAM" id="MobiDB-lite"/>
    </source>
</evidence>
<dbReference type="HOGENOM" id="CLU_1147555_0_0_1"/>
<evidence type="ECO:0000313" key="3">
    <source>
        <dbReference type="Proteomes" id="UP000054166"/>
    </source>
</evidence>
<accession>A0A0C3F1A8</accession>
<proteinExistence type="predicted"/>
<feature type="region of interest" description="Disordered" evidence="1">
    <location>
        <begin position="87"/>
        <end position="135"/>
    </location>
</feature>
<sequence>MSVSKKASAGPREWWCRERSGSEHRSWEESCWRLEWPVDQDRRVLVNIEDHLCQLPHAKTLKPSSTSAFRPDRCLTRHWSRYRSSKRDTTQVNFQQTDETITTNATSLPTSASASSPFSHQAPPTHSDRKPRPCALQGDRTRLRARRALYHLPLLHSFRICFALHRCIPRLHRLCRLHQGGRGLRAWRCLGAVVRMKTRRLREGRYQLRMNLLRPSPLSYRHLARRGVIIMSTIMAVSRVPQ</sequence>
<gene>
    <name evidence="2" type="ORF">PILCRDRAFT_716765</name>
</gene>
<reference evidence="2 3" key="1">
    <citation type="submission" date="2014-04" db="EMBL/GenBank/DDBJ databases">
        <authorList>
            <consortium name="DOE Joint Genome Institute"/>
            <person name="Kuo A."/>
            <person name="Tarkka M."/>
            <person name="Buscot F."/>
            <person name="Kohler A."/>
            <person name="Nagy L.G."/>
            <person name="Floudas D."/>
            <person name="Copeland A."/>
            <person name="Barry K.W."/>
            <person name="Cichocki N."/>
            <person name="Veneault-Fourrey C."/>
            <person name="LaButti K."/>
            <person name="Lindquist E.A."/>
            <person name="Lipzen A."/>
            <person name="Lundell T."/>
            <person name="Morin E."/>
            <person name="Murat C."/>
            <person name="Sun H."/>
            <person name="Tunlid A."/>
            <person name="Henrissat B."/>
            <person name="Grigoriev I.V."/>
            <person name="Hibbett D.S."/>
            <person name="Martin F."/>
            <person name="Nordberg H.P."/>
            <person name="Cantor M.N."/>
            <person name="Hua S.X."/>
        </authorList>
    </citation>
    <scope>NUCLEOTIDE SEQUENCE [LARGE SCALE GENOMIC DNA]</scope>
    <source>
        <strain evidence="2 3">F 1598</strain>
    </source>
</reference>
<protein>
    <submittedName>
        <fullName evidence="2">Uncharacterized protein</fullName>
    </submittedName>
</protein>
<name>A0A0C3F1A8_PILCF</name>